<dbReference type="VEuPathDB" id="TrichDB:TRFO_41616"/>
<dbReference type="EMBL" id="MLAK01000077">
    <property type="protein sequence ID" value="OHT16747.1"/>
    <property type="molecule type" value="Genomic_DNA"/>
</dbReference>
<dbReference type="GeneID" id="94848587"/>
<dbReference type="Proteomes" id="UP000179807">
    <property type="component" value="Unassembled WGS sequence"/>
</dbReference>
<feature type="compositionally biased region" description="Low complexity" evidence="2">
    <location>
        <begin position="780"/>
        <end position="798"/>
    </location>
</feature>
<evidence type="ECO:0000313" key="4">
    <source>
        <dbReference type="Proteomes" id="UP000179807"/>
    </source>
</evidence>
<feature type="coiled-coil region" evidence="1">
    <location>
        <begin position="1122"/>
        <end position="1149"/>
    </location>
</feature>
<feature type="region of interest" description="Disordered" evidence="2">
    <location>
        <begin position="773"/>
        <end position="802"/>
    </location>
</feature>
<proteinExistence type="predicted"/>
<feature type="coiled-coil region" evidence="1">
    <location>
        <begin position="819"/>
        <end position="922"/>
    </location>
</feature>
<organism evidence="3 4">
    <name type="scientific">Tritrichomonas foetus</name>
    <dbReference type="NCBI Taxonomy" id="1144522"/>
    <lineage>
        <taxon>Eukaryota</taxon>
        <taxon>Metamonada</taxon>
        <taxon>Parabasalia</taxon>
        <taxon>Tritrichomonadida</taxon>
        <taxon>Tritrichomonadidae</taxon>
        <taxon>Tritrichomonas</taxon>
    </lineage>
</organism>
<feature type="coiled-coil region" evidence="1">
    <location>
        <begin position="956"/>
        <end position="1004"/>
    </location>
</feature>
<name>A0A1J4KZS1_9EUKA</name>
<evidence type="ECO:0008006" key="5">
    <source>
        <dbReference type="Google" id="ProtNLM"/>
    </source>
</evidence>
<reference evidence="3" key="1">
    <citation type="submission" date="2016-10" db="EMBL/GenBank/DDBJ databases">
        <authorList>
            <person name="Benchimol M."/>
            <person name="Almeida L.G."/>
            <person name="Vasconcelos A.T."/>
            <person name="Perreira-Neves A."/>
            <person name="Rosa I.A."/>
            <person name="Tasca T."/>
            <person name="Bogo M.R."/>
            <person name="de Souza W."/>
        </authorList>
    </citation>
    <scope>NUCLEOTIDE SEQUENCE [LARGE SCALE GENOMIC DNA]</scope>
    <source>
        <strain evidence="3">K</strain>
    </source>
</reference>
<protein>
    <recommendedName>
        <fullName evidence="5">Viral A-type inclusion protein</fullName>
    </recommendedName>
</protein>
<dbReference type="PANTHER" id="PTHR23159">
    <property type="entry name" value="CENTROSOMAL PROTEIN 2"/>
    <property type="match status" value="1"/>
</dbReference>
<sequence length="1226" mass="140431">MKKKNSSMTDNLEELGEQILINHLSGSIDSPIKTTQSDELNKLNSIVTDLSRFLRKVSKNPTPEQLQQIETVAYELSGKLNSIQKIPDSDYANIHKISDAYKVLSCALLLIHKHQQHFDYKQKYEDLKNEFDMQEKLHRAEIESFKEKHFKIHNSISDLNNSLEDKNEVNLLKREFEKYQMKVDKTISSIQIMMQLPETTTLKTLKSEISAKLKKIKQKNNSNSFSADSNNNHYLEQERMMNENLRRKIKEVTDQCIAAHASEQQKEEENRRLKDSIIMHESQITSLIKEKDELQKAVDTLADQNNDLKQASELNDQQDKIFIMQTDLSSANVKYSEAIDKIGRLKAKLERMKKENNKLKDEQTKMKDSIECLQLDIQQTKIENEELQNEIKTKISLKSSNDEILSKNEEIGNLNIALDNLAQQLSSQIEEVSKGHQLKEKLVYYLQKQSEIISSFSKESSDLQSRVDKLDLDNRDKTALLKQFEEENTKYKSFMNGFSRLVSINMTPDIGAPIIGAIDKLQLEGLNNLFYFEKLNSSNGSFNNSLNGNSNNSLNNMNENNKTSQLVDNSLNERLFQYIEDQVNILQSIASNDFLGHNKKVSILKSCQDADKFVKQIAPDFYNEPSIFSSFGLIVDPSTLSTSLKNFLNTFKTVSSPESRELFDIAKQAIAMNSLLRSIALLLRHESEKVYHEMQKAVDNLSDIRESESTDAENRVSEVQRQLNSALKAKDMESRKLTSLKRSLGKLIEKGVSIPPKIAQDLLQDGSFELDSSEIEPDFSQNSNNNTNTASNGSNNNDSHSEAHDIIFKSPQPTSPDNIESLKAKLAKSQKNVKILKEKIALLVKRMEKSKKKSQAASIKAKEEKEQLLKSITEIQTEFEKIEAENKGKISNLQETLKQKLAEQQQAAARELTTQIDKLRVEYKAQLKHRSLELKEKIKKSNEICESQIQRADSLKKHYETLLQTLRDKLNNARKAELQAKDESSALETEVKQLKSKLANLVVDNKMLSLKLSTAEDRNKRENSVIDSQVKMQQIAADTKLEEKINELERANNHFFSRMRDLLKDYSQMTEITNFETTENVIKKIITDIIEMKSRIEVLGDAQSEMNRIRALISPKANITTFSAVSTTIRKLNEQIEELKETNDESWRNWAIKILGKTEDDEIMMNDLEHMMKSDNSQNSDSFMPKLSPEKCEPNVKTLIDAMEAIGRKSAQQRESKKLWPIISPM</sequence>
<keyword evidence="4" id="KW-1185">Reference proteome</keyword>
<dbReference type="PANTHER" id="PTHR23159:SF31">
    <property type="entry name" value="CENTROSOME-ASSOCIATED PROTEIN CEP250 ISOFORM X1"/>
    <property type="match status" value="1"/>
</dbReference>
<gene>
    <name evidence="3" type="ORF">TRFO_41616</name>
</gene>
<accession>A0A1J4KZS1</accession>
<keyword evidence="1" id="KW-0175">Coiled coil</keyword>
<evidence type="ECO:0000256" key="2">
    <source>
        <dbReference type="SAM" id="MobiDB-lite"/>
    </source>
</evidence>
<feature type="coiled-coil region" evidence="1">
    <location>
        <begin position="202"/>
        <end position="431"/>
    </location>
</feature>
<dbReference type="RefSeq" id="XP_068369883.1">
    <property type="nucleotide sequence ID" value="XM_068513883.1"/>
</dbReference>
<dbReference type="AlphaFoldDB" id="A0A1J4KZS1"/>
<evidence type="ECO:0000256" key="1">
    <source>
        <dbReference type="SAM" id="Coils"/>
    </source>
</evidence>
<evidence type="ECO:0000313" key="3">
    <source>
        <dbReference type="EMBL" id="OHT16747.1"/>
    </source>
</evidence>
<comment type="caution">
    <text evidence="3">The sequence shown here is derived from an EMBL/GenBank/DDBJ whole genome shotgun (WGS) entry which is preliminary data.</text>
</comment>